<comment type="caution">
    <text evidence="3">The sequence shown here is derived from an EMBL/GenBank/DDBJ whole genome shotgun (WGS) entry which is preliminary data.</text>
</comment>
<dbReference type="NCBIfam" id="TIGR01777">
    <property type="entry name" value="yfcH"/>
    <property type="match status" value="1"/>
</dbReference>
<dbReference type="EMBL" id="MU827309">
    <property type="protein sequence ID" value="KAJ7360418.1"/>
    <property type="molecule type" value="Genomic_DNA"/>
</dbReference>
<name>A0A9W9YP64_9CNID</name>
<dbReference type="InterPro" id="IPR013549">
    <property type="entry name" value="DUF1731"/>
</dbReference>
<protein>
    <recommendedName>
        <fullName evidence="5">Epimerase family protein SDR39U1</fullName>
    </recommendedName>
</protein>
<dbReference type="PANTHER" id="PTHR11092">
    <property type="entry name" value="SUGAR NUCLEOTIDE EPIMERASE RELATED"/>
    <property type="match status" value="1"/>
</dbReference>
<feature type="domain" description="NAD-dependent epimerase/dehydratase" evidence="1">
    <location>
        <begin position="3"/>
        <end position="209"/>
    </location>
</feature>
<keyword evidence="4" id="KW-1185">Reference proteome</keyword>
<evidence type="ECO:0000259" key="2">
    <source>
        <dbReference type="Pfam" id="PF08338"/>
    </source>
</evidence>
<dbReference type="InterPro" id="IPR036291">
    <property type="entry name" value="NAD(P)-bd_dom_sf"/>
</dbReference>
<dbReference type="PANTHER" id="PTHR11092:SF0">
    <property type="entry name" value="EPIMERASE FAMILY PROTEIN SDR39U1"/>
    <property type="match status" value="1"/>
</dbReference>
<dbReference type="InterPro" id="IPR010099">
    <property type="entry name" value="SDR39U1"/>
</dbReference>
<proteinExistence type="predicted"/>
<dbReference type="SUPFAM" id="SSF51735">
    <property type="entry name" value="NAD(P)-binding Rossmann-fold domains"/>
    <property type="match status" value="1"/>
</dbReference>
<reference evidence="3" key="1">
    <citation type="submission" date="2023-01" db="EMBL/GenBank/DDBJ databases">
        <title>Genome assembly of the deep-sea coral Lophelia pertusa.</title>
        <authorList>
            <person name="Herrera S."/>
            <person name="Cordes E."/>
        </authorList>
    </citation>
    <scope>NUCLEOTIDE SEQUENCE</scope>
    <source>
        <strain evidence="3">USNM1676648</strain>
        <tissue evidence="3">Polyp</tissue>
    </source>
</reference>
<gene>
    <name evidence="3" type="ORF">OS493_015518</name>
</gene>
<dbReference type="Proteomes" id="UP001163046">
    <property type="component" value="Unassembled WGS sequence"/>
</dbReference>
<sequence>MRVLVGGGTGFIGRALVESLKRKGHEVTIISRNQAPGTITWNEISKSPLPECEAVVNLAGENIMNPLKRWNDGFLQELRNSRLETTSTLARKIADAKIPPKVFVSSSAVSYYPPSDTVEYTEDSPPSSEDILSNLCIDWENSAKLPQGCDTRLVTIRIGVVLGRSGGMIQQSIWPFWLGLGGRIGSGTQYFPWLHIDDMTGMLVHALENDHVTGAMNGVAPEVVTNARFTKEYAGALWRPAILPTPAFVINCVFGPVRGKILLEPGQKVIPKRTLELGYKYQYPQLKSALADIVK</sequence>
<feature type="domain" description="DUF1731" evidence="2">
    <location>
        <begin position="245"/>
        <end position="293"/>
    </location>
</feature>
<evidence type="ECO:0008006" key="5">
    <source>
        <dbReference type="Google" id="ProtNLM"/>
    </source>
</evidence>
<evidence type="ECO:0000313" key="3">
    <source>
        <dbReference type="EMBL" id="KAJ7360418.1"/>
    </source>
</evidence>
<dbReference type="Pfam" id="PF08338">
    <property type="entry name" value="DUF1731"/>
    <property type="match status" value="1"/>
</dbReference>
<dbReference type="AlphaFoldDB" id="A0A9W9YP64"/>
<dbReference type="Gene3D" id="3.40.50.720">
    <property type="entry name" value="NAD(P)-binding Rossmann-like Domain"/>
    <property type="match status" value="1"/>
</dbReference>
<dbReference type="OrthoDB" id="276721at2759"/>
<dbReference type="CDD" id="cd05242">
    <property type="entry name" value="SDR_a8"/>
    <property type="match status" value="1"/>
</dbReference>
<dbReference type="Pfam" id="PF01370">
    <property type="entry name" value="Epimerase"/>
    <property type="match status" value="1"/>
</dbReference>
<evidence type="ECO:0000259" key="1">
    <source>
        <dbReference type="Pfam" id="PF01370"/>
    </source>
</evidence>
<accession>A0A9W9YP64</accession>
<organism evidence="3 4">
    <name type="scientific">Desmophyllum pertusum</name>
    <dbReference type="NCBI Taxonomy" id="174260"/>
    <lineage>
        <taxon>Eukaryota</taxon>
        <taxon>Metazoa</taxon>
        <taxon>Cnidaria</taxon>
        <taxon>Anthozoa</taxon>
        <taxon>Hexacorallia</taxon>
        <taxon>Scleractinia</taxon>
        <taxon>Caryophylliina</taxon>
        <taxon>Caryophylliidae</taxon>
        <taxon>Desmophyllum</taxon>
    </lineage>
</organism>
<dbReference type="InterPro" id="IPR001509">
    <property type="entry name" value="Epimerase_deHydtase"/>
</dbReference>
<evidence type="ECO:0000313" key="4">
    <source>
        <dbReference type="Proteomes" id="UP001163046"/>
    </source>
</evidence>